<evidence type="ECO:0000259" key="1">
    <source>
        <dbReference type="Pfam" id="PF03190"/>
    </source>
</evidence>
<name>A0A6J4U8Y7_9BACT</name>
<dbReference type="PANTHER" id="PTHR42899">
    <property type="entry name" value="SPERMATOGENESIS-ASSOCIATED PROTEIN 20"/>
    <property type="match status" value="1"/>
</dbReference>
<dbReference type="CDD" id="cd02955">
    <property type="entry name" value="SSP411"/>
    <property type="match status" value="1"/>
</dbReference>
<reference evidence="2" key="1">
    <citation type="submission" date="2020-02" db="EMBL/GenBank/DDBJ databases">
        <authorList>
            <person name="Meier V. D."/>
        </authorList>
    </citation>
    <scope>NUCLEOTIDE SEQUENCE</scope>
    <source>
        <strain evidence="2">AVDCRST_MAG87</strain>
    </source>
</reference>
<dbReference type="InterPro" id="IPR024705">
    <property type="entry name" value="Ssp411"/>
</dbReference>
<dbReference type="InterPro" id="IPR008928">
    <property type="entry name" value="6-hairpin_glycosidase_sf"/>
</dbReference>
<organism evidence="2">
    <name type="scientific">uncultured Thermomicrobiales bacterium</name>
    <dbReference type="NCBI Taxonomy" id="1645740"/>
    <lineage>
        <taxon>Bacteria</taxon>
        <taxon>Pseudomonadati</taxon>
        <taxon>Thermomicrobiota</taxon>
        <taxon>Thermomicrobia</taxon>
        <taxon>Thermomicrobiales</taxon>
        <taxon>environmental samples</taxon>
    </lineage>
</organism>
<dbReference type="Pfam" id="PF03190">
    <property type="entry name" value="Thioredox_DsbH"/>
    <property type="match status" value="1"/>
</dbReference>
<gene>
    <name evidence="2" type="ORF">AVDCRST_MAG87-304</name>
</gene>
<dbReference type="Gene3D" id="1.50.10.10">
    <property type="match status" value="2"/>
</dbReference>
<feature type="domain" description="Spermatogenesis-associated protein 20-like TRX" evidence="1">
    <location>
        <begin position="2"/>
        <end position="160"/>
    </location>
</feature>
<dbReference type="PANTHER" id="PTHR42899:SF1">
    <property type="entry name" value="SPERMATOGENESIS-ASSOCIATED PROTEIN 20"/>
    <property type="match status" value="1"/>
</dbReference>
<sequence>MPNRLAHETSPYLLQHKDNPVDWYPWGPEALAIARREEKPILVSIGYSACHWCHVMAHESFENEAIARQMNDRFVNIKVDREERPDVDSIYMTAVQAMAGQGGWPLNVFLTPEGVPFFGGTYWPPVDHRGMPGFPRVLDAIASAWANDRDNIEDNAARLKGYLVNSSVATPEPGAIDAGITESALHALARQFDAVNGGFGGAPKFPQASVLEFLLRHHHRARSGEALRMQTLTLDRMAAGGIYDHLAGGFARYAVDAIWLVPHFEKMLYDNAQLISVYLDAWKITGTQRYREVVEETAGWLLREMRSPDGGFYSALDADSEGVEGKFYIWSESEIDALLAAEDADLVRLHFGITPAGNFEGESILFQNRTAEDIATATDRPVTHVRADLARIRAVLLEARSKRVRPGTDDKIIVSWNGLTIRALADAGAALGRPDLVEAAKRAATLILEQGRDTDGTLCRTLKAGERRGQGSLEDHAFLAEGLLGLYRATGARTWLDSAHTLVETILTRFPHESGAGFYDTGDDHEALIVRPRDLQDGAIPCGNSVTADLLLTFATLEASTERRGQAEAILTMLAVPMAEHPGAFGRFLAVLERFVGDERELVLAGDPAGEPVQALSRAFAARYEPLVILGYAETEASPYPMLADRPLPAGSAGAAYLCRHFTCLPPVTTPDDLSRLLDGGDVPFGGPS</sequence>
<dbReference type="SUPFAM" id="SSF48208">
    <property type="entry name" value="Six-hairpin glycosidases"/>
    <property type="match status" value="1"/>
</dbReference>
<protein>
    <submittedName>
        <fullName evidence="2">Uncharacterized protein YyaL</fullName>
    </submittedName>
</protein>
<dbReference type="AlphaFoldDB" id="A0A6J4U8Y7"/>
<dbReference type="EMBL" id="CADCWJ010000080">
    <property type="protein sequence ID" value="CAA9543821.1"/>
    <property type="molecule type" value="Genomic_DNA"/>
</dbReference>
<evidence type="ECO:0000313" key="2">
    <source>
        <dbReference type="EMBL" id="CAA9543821.1"/>
    </source>
</evidence>
<dbReference type="InterPro" id="IPR004879">
    <property type="entry name" value="Ssp411-like_TRX"/>
</dbReference>
<dbReference type="SUPFAM" id="SSF52833">
    <property type="entry name" value="Thioredoxin-like"/>
    <property type="match status" value="1"/>
</dbReference>
<accession>A0A6J4U8Y7</accession>
<dbReference type="InterPro" id="IPR012341">
    <property type="entry name" value="6hp_glycosidase-like_sf"/>
</dbReference>
<dbReference type="GO" id="GO:0005975">
    <property type="term" value="P:carbohydrate metabolic process"/>
    <property type="evidence" value="ECO:0007669"/>
    <property type="project" value="InterPro"/>
</dbReference>
<proteinExistence type="predicted"/>
<dbReference type="InterPro" id="IPR036249">
    <property type="entry name" value="Thioredoxin-like_sf"/>
</dbReference>
<dbReference type="PIRSF" id="PIRSF006402">
    <property type="entry name" value="UCP006402_thioredoxin"/>
    <property type="match status" value="1"/>
</dbReference>
<dbReference type="Gene3D" id="3.40.30.10">
    <property type="entry name" value="Glutaredoxin"/>
    <property type="match status" value="1"/>
</dbReference>